<keyword evidence="3" id="KW-1185">Reference proteome</keyword>
<evidence type="ECO:0000313" key="2">
    <source>
        <dbReference type="EMBL" id="KAG5647585.1"/>
    </source>
</evidence>
<dbReference type="AlphaFoldDB" id="A0A9P7GE04"/>
<evidence type="ECO:0000313" key="3">
    <source>
        <dbReference type="Proteomes" id="UP000775547"/>
    </source>
</evidence>
<feature type="region of interest" description="Disordered" evidence="1">
    <location>
        <begin position="142"/>
        <end position="165"/>
    </location>
</feature>
<reference evidence="2" key="1">
    <citation type="submission" date="2020-07" db="EMBL/GenBank/DDBJ databases">
        <authorList>
            <person name="Nieuwenhuis M."/>
            <person name="Van De Peppel L.J.J."/>
        </authorList>
    </citation>
    <scope>NUCLEOTIDE SEQUENCE</scope>
    <source>
        <strain evidence="2">AP01</strain>
        <tissue evidence="2">Mycelium</tissue>
    </source>
</reference>
<accession>A0A9P7GE04</accession>
<dbReference type="OrthoDB" id="3253083at2759"/>
<evidence type="ECO:0000256" key="1">
    <source>
        <dbReference type="SAM" id="MobiDB-lite"/>
    </source>
</evidence>
<name>A0A9P7GE04_9AGAR</name>
<comment type="caution">
    <text evidence="2">The sequence shown here is derived from an EMBL/GenBank/DDBJ whole genome shotgun (WGS) entry which is preliminary data.</text>
</comment>
<proteinExistence type="predicted"/>
<gene>
    <name evidence="2" type="ORF">DXG03_008938</name>
</gene>
<sequence>MSVISPAPSGGRGELILQPNYFTSSIFVQALRDDITSLIHAYHDQYTKTQPADPFALFKTIWTSQGWKWLHFMIFDDRTRESFLNVALPDSLTASHLQPLVPCASRIVSVLLQDNIFFISPHSDVGPLNPRDLPRETFVDEGTVLPVDPNAPKKKGRPTRRDKAKKARMALDILDRWLDDAPVPLPGFSAASLLPPLEGASSPDHPLAPTLTRYHAEKIQLLDSIDAQSDSFLEAGMAVDKANQFVLGRLKAAEGLFAVDGVTAAKGGEPVGVTRVERAVNEFGGTNAAGRKGGALNLLEGAGKTKT</sequence>
<feature type="compositionally biased region" description="Basic residues" evidence="1">
    <location>
        <begin position="152"/>
        <end position="165"/>
    </location>
</feature>
<dbReference type="EMBL" id="JABCKV010000008">
    <property type="protein sequence ID" value="KAG5647585.1"/>
    <property type="molecule type" value="Genomic_DNA"/>
</dbReference>
<reference evidence="2" key="2">
    <citation type="submission" date="2021-10" db="EMBL/GenBank/DDBJ databases">
        <title>Phylogenomics reveals ancestral predisposition of the termite-cultivated fungus Termitomyces towards a domesticated lifestyle.</title>
        <authorList>
            <person name="Auxier B."/>
            <person name="Grum-Grzhimaylo A."/>
            <person name="Cardenas M.E."/>
            <person name="Lodge J.D."/>
            <person name="Laessoe T."/>
            <person name="Pedersen O."/>
            <person name="Smith M.E."/>
            <person name="Kuyper T.W."/>
            <person name="Franco-Molano E.A."/>
            <person name="Baroni T.J."/>
            <person name="Aanen D.K."/>
        </authorList>
    </citation>
    <scope>NUCLEOTIDE SEQUENCE</scope>
    <source>
        <strain evidence="2">AP01</strain>
        <tissue evidence="2">Mycelium</tissue>
    </source>
</reference>
<organism evidence="2 3">
    <name type="scientific">Asterophora parasitica</name>
    <dbReference type="NCBI Taxonomy" id="117018"/>
    <lineage>
        <taxon>Eukaryota</taxon>
        <taxon>Fungi</taxon>
        <taxon>Dikarya</taxon>
        <taxon>Basidiomycota</taxon>
        <taxon>Agaricomycotina</taxon>
        <taxon>Agaricomycetes</taxon>
        <taxon>Agaricomycetidae</taxon>
        <taxon>Agaricales</taxon>
        <taxon>Tricholomatineae</taxon>
        <taxon>Lyophyllaceae</taxon>
        <taxon>Asterophora</taxon>
    </lineage>
</organism>
<dbReference type="Proteomes" id="UP000775547">
    <property type="component" value="Unassembled WGS sequence"/>
</dbReference>
<protein>
    <submittedName>
        <fullName evidence="2">Uncharacterized protein</fullName>
    </submittedName>
</protein>